<dbReference type="Proteomes" id="UP001365405">
    <property type="component" value="Unassembled WGS sequence"/>
</dbReference>
<dbReference type="InterPro" id="IPR046524">
    <property type="entry name" value="DUF6701"/>
</dbReference>
<reference evidence="3 4" key="1">
    <citation type="submission" date="2024-04" db="EMBL/GenBank/DDBJ databases">
        <title>Novel species of the genus Ideonella isolated from streams.</title>
        <authorList>
            <person name="Lu H."/>
        </authorList>
    </citation>
    <scope>NUCLEOTIDE SEQUENCE [LARGE SCALE GENOMIC DNA]</scope>
    <source>
        <strain evidence="3 4">DXS22W</strain>
    </source>
</reference>
<keyword evidence="1" id="KW-0732">Signal</keyword>
<evidence type="ECO:0000313" key="3">
    <source>
        <dbReference type="EMBL" id="MEK8049206.1"/>
    </source>
</evidence>
<dbReference type="InterPro" id="IPR013320">
    <property type="entry name" value="ConA-like_dom_sf"/>
</dbReference>
<evidence type="ECO:0000256" key="1">
    <source>
        <dbReference type="SAM" id="SignalP"/>
    </source>
</evidence>
<dbReference type="Pfam" id="PF20419">
    <property type="entry name" value="DUF6701"/>
    <property type="match status" value="1"/>
</dbReference>
<dbReference type="Gene3D" id="2.60.120.200">
    <property type="match status" value="1"/>
</dbReference>
<dbReference type="SUPFAM" id="SSF49899">
    <property type="entry name" value="Concanavalin A-like lectins/glucanases"/>
    <property type="match status" value="1"/>
</dbReference>
<evidence type="ECO:0000313" key="4">
    <source>
        <dbReference type="Proteomes" id="UP001365405"/>
    </source>
</evidence>
<protein>
    <submittedName>
        <fullName evidence="3">LamG domain-containing protein</fullName>
    </submittedName>
</protein>
<evidence type="ECO:0000259" key="2">
    <source>
        <dbReference type="Pfam" id="PF20419"/>
    </source>
</evidence>
<sequence length="1463" mass="146925">MCKLLSRPDPASGRLRAWLAALFVLALLAASPRAWAAAYSFPGALPAGCSGSNGSYSCTNLTLGYGDTVTIGSPKPATITVSGNLSTANARINASGSASDLTLVVNGQLLLQYQAVLVANVTAGSINDETGSASVTGHLSATGTGPLTLRWNTTVSGDLSTGSGTLTLMESNTIAGSLSSTSGAVNIGYRSAISGNVSSGGAISVGQEVTVNGSVTGGNGSVTVGYAARVTSNVTTNAGAILLANLAQVNACVKSTASASITLDYQSVAAGVCCGSGTCGQACVANNSTYAMPPACSTAVTPTYANASTPYAWIDASSHTKIGTSTTPYRFNGGNGCGTTPPTLDDTISDPIPIGFSFSFQATTYTSVRVMTNGRVQFGSTTTCGYGTANAGPPQDYGYQLPDSGLNTTMKVFGADLDPTNLAEKPDYPSASSRTSCTSLANCYVSVATIGTAPQRKFVVTWYHVPEWVSASNTSGSFDVQLILNENGTFVYQYGTISHGGTGTAEVGWQISSTDYDVIEFGAASEPPPNSALVFYVASPVLAWYQAEEGAWSAGGSGQVRDSSGNGLHGTPLGQVQVNASGKICRGASIPLDTTAAGVNALRLGATFASGGSQTLAGTGAVMFWIKANTAWQGVRDAQLVDAATASGEWFHLVRLASGVLRFAVTDSTGVVRSVDTPAQTFAASTWQHLAIVWNFNGSPTANSDSLAIYVNGTRVAYTTFTSDGSLPASLGALHIGDNPSGYTGQGGTVNSADAVIDEVQVLNYVPTNAQVTARMNDTHACDTFGYDHLELRHASWSGVACSPATLTVVACAHSTVPCTSYYTKGAVITLTNSTGSAYWLSGNDATVTLGWGQSSASKDVYVGTGTALLGVGSASPAPTNVARCNGTAGSCLWTSNASGLLLDASAITGGKPQAFTVQAVESVGASPPQACRAIQGLGSGALKLWATPVLPLAFAGTSTSAGVTVGGTPQVATAQGGPYTALGTAMPASATLSGLSFDANAGTPLWLKHMDSHRFTLSARLSTTAPPLTLDGSALVTALPVGLGVTVPAARQASAAVQTACAAGPSSGCDSTGGAAARTGAAGDSFSSTVLAALWTSDTDTDLSDNPVAPSVTAAATLSPVLLAPQGGSAGVLGSVAATLTGGSSGAQTQSWSQSGVMRIGASASWLGSSLSGQSAAIGRFSPHHFRTVASVPGCGTFTYSGQPITTVAVSAMDGAAVPTPTANYRGAFARTVTLSDSSGAAGSFSANTIAAGGFTLGLASASPVFTFTSALTAPATLSLRASDGEASSAGITGAEASAPVRSGRLRLSNAFGQARAPLQVPLSADYWSGAAWVVNNLDSCTLVPAASISLTNPRDARGEPSAATSSATAVSLVAGRGLLVLTAPSPAGSSLTLDIGINLGSGNQDNGCLAVHAGTTGAARPWLRSRNGSCSTTWDRDPSARASFGIHSPETRRNVHVRDVF</sequence>
<name>A0ABU9CC03_9BURK</name>
<comment type="caution">
    <text evidence="3">The sequence shown here is derived from an EMBL/GenBank/DDBJ whole genome shotgun (WGS) entry which is preliminary data.</text>
</comment>
<proteinExistence type="predicted"/>
<dbReference type="RefSeq" id="WP_341408877.1">
    <property type="nucleotide sequence ID" value="NZ_JBBUTH010000001.1"/>
</dbReference>
<feature type="domain" description="DUF6701" evidence="2">
    <location>
        <begin position="884"/>
        <end position="1449"/>
    </location>
</feature>
<dbReference type="EMBL" id="JBBUTH010000001">
    <property type="protein sequence ID" value="MEK8049206.1"/>
    <property type="molecule type" value="Genomic_DNA"/>
</dbReference>
<organism evidence="3 4">
    <name type="scientific">Pseudaquabacterium inlustre</name>
    <dbReference type="NCBI Taxonomy" id="2984192"/>
    <lineage>
        <taxon>Bacteria</taxon>
        <taxon>Pseudomonadati</taxon>
        <taxon>Pseudomonadota</taxon>
        <taxon>Betaproteobacteria</taxon>
        <taxon>Burkholderiales</taxon>
        <taxon>Sphaerotilaceae</taxon>
        <taxon>Pseudaquabacterium</taxon>
    </lineage>
</organism>
<keyword evidence="4" id="KW-1185">Reference proteome</keyword>
<feature type="chain" id="PRO_5046276850" evidence="1">
    <location>
        <begin position="37"/>
        <end position="1463"/>
    </location>
</feature>
<feature type="signal peptide" evidence="1">
    <location>
        <begin position="1"/>
        <end position="36"/>
    </location>
</feature>
<accession>A0ABU9CC03</accession>
<gene>
    <name evidence="3" type="ORF">AACH10_03040</name>
</gene>